<dbReference type="CDD" id="cd20625">
    <property type="entry name" value="CYP164-like"/>
    <property type="match status" value="1"/>
</dbReference>
<accession>A0ABN2N8M6</accession>
<proteinExistence type="inferred from homology"/>
<dbReference type="RefSeq" id="WP_344418589.1">
    <property type="nucleotide sequence ID" value="NZ_BAAAQK010000012.1"/>
</dbReference>
<dbReference type="Pfam" id="PF00067">
    <property type="entry name" value="p450"/>
    <property type="match status" value="1"/>
</dbReference>
<evidence type="ECO:0000313" key="4">
    <source>
        <dbReference type="Proteomes" id="UP001500449"/>
    </source>
</evidence>
<dbReference type="InterPro" id="IPR001128">
    <property type="entry name" value="Cyt_P450"/>
</dbReference>
<keyword evidence="2" id="KW-0479">Metal-binding</keyword>
<dbReference type="InterPro" id="IPR036396">
    <property type="entry name" value="Cyt_P450_sf"/>
</dbReference>
<sequence>MRLAAQTLPATDAHALLAEYFGPDARVDPYPVLARIREASPLVLEGGDLVVVARYDHCRQILRDPSTSNDPRNTRIGAAIPPRQESLLFLDPPTHTRVRRLVSKAFTPRVVARLEDRILTIVDGMVDAIGERDEFDLVADFAVPLPMQIICELLGIPLDEYRDFEHVAHVFGRVLDFDHIMPNPTIADSEAARRTLIDYLRGLLVRHRAAPDGSLLSQLVAVEDGGDTLSEAELLATSALLMGAGFDTTVNLISSTLHSLLLDPAALRRLRAEPDLVPAVVEEGLRHEAPVQFVLRSVRQPTTVGGVELSPGTAVLVIFAAANRDPERFAEPELFDLDRGPSDHVAFSAGIHFCLGAALGRKEAIVAVREFARRVQDPEILPHTPRFRENVNLRGRDVLPVRHAGILPA</sequence>
<keyword evidence="2" id="KW-0560">Oxidoreductase</keyword>
<gene>
    <name evidence="3" type="ORF">GCM10009836_38370</name>
</gene>
<dbReference type="Gene3D" id="1.10.630.10">
    <property type="entry name" value="Cytochrome P450"/>
    <property type="match status" value="1"/>
</dbReference>
<dbReference type="InterPro" id="IPR002397">
    <property type="entry name" value="Cyt_P450_B"/>
</dbReference>
<dbReference type="Proteomes" id="UP001500449">
    <property type="component" value="Unassembled WGS sequence"/>
</dbReference>
<keyword evidence="2" id="KW-0349">Heme</keyword>
<keyword evidence="2" id="KW-0408">Iron</keyword>
<evidence type="ECO:0000256" key="2">
    <source>
        <dbReference type="RuleBase" id="RU000461"/>
    </source>
</evidence>
<protein>
    <submittedName>
        <fullName evidence="3">Cytochrome P450</fullName>
    </submittedName>
</protein>
<comment type="similarity">
    <text evidence="1 2">Belongs to the cytochrome P450 family.</text>
</comment>
<keyword evidence="4" id="KW-1185">Reference proteome</keyword>
<dbReference type="PRINTS" id="PR00359">
    <property type="entry name" value="BP450"/>
</dbReference>
<dbReference type="PANTHER" id="PTHR46696">
    <property type="entry name" value="P450, PUTATIVE (EUROFUNG)-RELATED"/>
    <property type="match status" value="1"/>
</dbReference>
<dbReference type="PROSITE" id="PS00086">
    <property type="entry name" value="CYTOCHROME_P450"/>
    <property type="match status" value="1"/>
</dbReference>
<evidence type="ECO:0000313" key="3">
    <source>
        <dbReference type="EMBL" id="GAA1854626.1"/>
    </source>
</evidence>
<dbReference type="PANTHER" id="PTHR46696:SF1">
    <property type="entry name" value="CYTOCHROME P450 YJIB-RELATED"/>
    <property type="match status" value="1"/>
</dbReference>
<name>A0ABN2N8M6_9PSEU</name>
<dbReference type="EMBL" id="BAAAQK010000012">
    <property type="protein sequence ID" value="GAA1854626.1"/>
    <property type="molecule type" value="Genomic_DNA"/>
</dbReference>
<organism evidence="3 4">
    <name type="scientific">Pseudonocardia ailaonensis</name>
    <dbReference type="NCBI Taxonomy" id="367279"/>
    <lineage>
        <taxon>Bacteria</taxon>
        <taxon>Bacillati</taxon>
        <taxon>Actinomycetota</taxon>
        <taxon>Actinomycetes</taxon>
        <taxon>Pseudonocardiales</taxon>
        <taxon>Pseudonocardiaceae</taxon>
        <taxon>Pseudonocardia</taxon>
    </lineage>
</organism>
<comment type="caution">
    <text evidence="3">The sequence shown here is derived from an EMBL/GenBank/DDBJ whole genome shotgun (WGS) entry which is preliminary data.</text>
</comment>
<reference evidence="3 4" key="1">
    <citation type="journal article" date="2019" name="Int. J. Syst. Evol. Microbiol.">
        <title>The Global Catalogue of Microorganisms (GCM) 10K type strain sequencing project: providing services to taxonomists for standard genome sequencing and annotation.</title>
        <authorList>
            <consortium name="The Broad Institute Genomics Platform"/>
            <consortium name="The Broad Institute Genome Sequencing Center for Infectious Disease"/>
            <person name="Wu L."/>
            <person name="Ma J."/>
        </authorList>
    </citation>
    <scope>NUCLEOTIDE SEQUENCE [LARGE SCALE GENOMIC DNA]</scope>
    <source>
        <strain evidence="3 4">JCM 16009</strain>
    </source>
</reference>
<dbReference type="InterPro" id="IPR017972">
    <property type="entry name" value="Cyt_P450_CS"/>
</dbReference>
<keyword evidence="2" id="KW-0503">Monooxygenase</keyword>
<evidence type="ECO:0000256" key="1">
    <source>
        <dbReference type="ARBA" id="ARBA00010617"/>
    </source>
</evidence>
<dbReference type="SUPFAM" id="SSF48264">
    <property type="entry name" value="Cytochrome P450"/>
    <property type="match status" value="1"/>
</dbReference>